<gene>
    <name evidence="3" type="ORF">CYL18_07840</name>
</gene>
<protein>
    <submittedName>
        <fullName evidence="3">Cardiolipin synthase</fullName>
    </submittedName>
</protein>
<dbReference type="CDD" id="cd09110">
    <property type="entry name" value="PLDc_CLS_1"/>
    <property type="match status" value="1"/>
</dbReference>
<dbReference type="SUPFAM" id="SSF56024">
    <property type="entry name" value="Phospholipase D/nuclease"/>
    <property type="match status" value="2"/>
</dbReference>
<dbReference type="InterPro" id="IPR001736">
    <property type="entry name" value="PLipase_D/transphosphatidylase"/>
</dbReference>
<name>A0A2S7N1B3_9BACI</name>
<sequence>MFKKFIYTVLWALGILLVFFGLLLTWIHQDIRNGREAAKEDSKPVVYPIRQSEFKLYTDWDTFYPRFAKDIENAKEYVYIHFFSIGSGKASRQYFDLLKRKAKEGVQVYYSVDRAGSLKGNRQWFKELEKAGVHVTYSNEPHFPHIWYTIQHRNHRRIAILDGKVAYTGGMNVGEKYTKSSWHDYQLRMTGEGIQDFEKQFCHDWKHNTGQSPPIHTARAGSGTTSHYLKSYSSGYEVVDDLIEAFDAAEEDIIIATPYFIPDNERFMDSLKAAKKRGVEITIMWPKHSDGLMLTQAAYPFVKEALKNGMKVYQYEKGIFHGKLVMIDRKYPIIGTVNIDSRSFRLNDEMTLFMDESPFSDIMMKQVEKDLDDSSRITLDYFEKLSTKDKILMKIAKYAHYYL</sequence>
<reference evidence="3 4" key="1">
    <citation type="submission" date="2017-12" db="EMBL/GenBank/DDBJ databases">
        <title>Taxonomic description and draft genome of Pradoshia cofamensis Gen. nov., sp. nov., a thermotolerant bacillale isolated from anterior gut of earthworm Eisenia fetida.</title>
        <authorList>
            <person name="Saha T."/>
            <person name="Chakraborty R."/>
        </authorList>
    </citation>
    <scope>NUCLEOTIDE SEQUENCE [LARGE SCALE GENOMIC DNA]</scope>
    <source>
        <strain evidence="3 4">EAG3</strain>
    </source>
</reference>
<evidence type="ECO:0000259" key="2">
    <source>
        <dbReference type="PROSITE" id="PS50035"/>
    </source>
</evidence>
<dbReference type="GO" id="GO:0030572">
    <property type="term" value="F:phosphatidyltransferase activity"/>
    <property type="evidence" value="ECO:0007669"/>
    <property type="project" value="UniProtKB-ARBA"/>
</dbReference>
<evidence type="ECO:0000313" key="4">
    <source>
        <dbReference type="Proteomes" id="UP000239663"/>
    </source>
</evidence>
<keyword evidence="4" id="KW-1185">Reference proteome</keyword>
<feature type="transmembrane region" description="Helical" evidence="1">
    <location>
        <begin position="6"/>
        <end position="27"/>
    </location>
</feature>
<dbReference type="AlphaFoldDB" id="A0A2S7N1B3"/>
<dbReference type="OrthoDB" id="9762009at2"/>
<dbReference type="Gene3D" id="3.30.870.10">
    <property type="entry name" value="Endonuclease Chain A"/>
    <property type="match status" value="2"/>
</dbReference>
<evidence type="ECO:0000313" key="3">
    <source>
        <dbReference type="EMBL" id="PQD95790.1"/>
    </source>
</evidence>
<dbReference type="Pfam" id="PF13091">
    <property type="entry name" value="PLDc_2"/>
    <property type="match status" value="2"/>
</dbReference>
<comment type="caution">
    <text evidence="3">The sequence shown here is derived from an EMBL/GenBank/DDBJ whole genome shotgun (WGS) entry which is preliminary data.</text>
</comment>
<dbReference type="Proteomes" id="UP000239663">
    <property type="component" value="Unassembled WGS sequence"/>
</dbReference>
<dbReference type="GO" id="GO:0032049">
    <property type="term" value="P:cardiolipin biosynthetic process"/>
    <property type="evidence" value="ECO:0007669"/>
    <property type="project" value="UniProtKB-ARBA"/>
</dbReference>
<feature type="domain" description="PLD phosphodiesterase" evidence="2">
    <location>
        <begin position="150"/>
        <end position="177"/>
    </location>
</feature>
<dbReference type="InterPro" id="IPR025202">
    <property type="entry name" value="PLD-like_dom"/>
</dbReference>
<keyword evidence="1" id="KW-0472">Membrane</keyword>
<feature type="domain" description="PLD phosphodiesterase" evidence="2">
    <location>
        <begin position="316"/>
        <end position="343"/>
    </location>
</feature>
<organism evidence="3 4">
    <name type="scientific">Pradoshia eiseniae</name>
    <dbReference type="NCBI Taxonomy" id="2064768"/>
    <lineage>
        <taxon>Bacteria</taxon>
        <taxon>Bacillati</taxon>
        <taxon>Bacillota</taxon>
        <taxon>Bacilli</taxon>
        <taxon>Bacillales</taxon>
        <taxon>Bacillaceae</taxon>
        <taxon>Pradoshia</taxon>
    </lineage>
</organism>
<dbReference type="RefSeq" id="WP_104848934.1">
    <property type="nucleotide sequence ID" value="NZ_PKOZ01000003.1"/>
</dbReference>
<keyword evidence="1" id="KW-1133">Transmembrane helix</keyword>
<dbReference type="EMBL" id="PKOZ01000003">
    <property type="protein sequence ID" value="PQD95790.1"/>
    <property type="molecule type" value="Genomic_DNA"/>
</dbReference>
<dbReference type="PROSITE" id="PS50035">
    <property type="entry name" value="PLD"/>
    <property type="match status" value="2"/>
</dbReference>
<accession>A0A2S7N1B3</accession>
<proteinExistence type="predicted"/>
<evidence type="ECO:0000256" key="1">
    <source>
        <dbReference type="SAM" id="Phobius"/>
    </source>
</evidence>
<dbReference type="SMART" id="SM00155">
    <property type="entry name" value="PLDc"/>
    <property type="match status" value="2"/>
</dbReference>
<dbReference type="PANTHER" id="PTHR21248">
    <property type="entry name" value="CARDIOLIPIN SYNTHASE"/>
    <property type="match status" value="1"/>
</dbReference>
<keyword evidence="1" id="KW-0812">Transmembrane</keyword>
<dbReference type="CDD" id="cd09112">
    <property type="entry name" value="PLDc_CLS_2"/>
    <property type="match status" value="1"/>
</dbReference>
<dbReference type="PANTHER" id="PTHR21248:SF7">
    <property type="entry name" value="MINOR CARDIOLIPIN SYNTHASE CLSB"/>
    <property type="match status" value="1"/>
</dbReference>